<gene>
    <name evidence="1" type="ORF">CWD88_17520</name>
</gene>
<dbReference type="EMBL" id="PHRB01000016">
    <property type="protein sequence ID" value="PJO64995.1"/>
    <property type="molecule type" value="Genomic_DNA"/>
</dbReference>
<dbReference type="Proteomes" id="UP000231878">
    <property type="component" value="Unassembled WGS sequence"/>
</dbReference>
<comment type="caution">
    <text evidence="1">The sequence shown here is derived from an EMBL/GenBank/DDBJ whole genome shotgun (WGS) entry which is preliminary data.</text>
</comment>
<evidence type="ECO:0000313" key="1">
    <source>
        <dbReference type="EMBL" id="PJO64995.1"/>
    </source>
</evidence>
<organism evidence="1 2">
    <name type="scientific">Burkholderia pseudomallei</name>
    <name type="common">Pseudomonas pseudomallei</name>
    <dbReference type="NCBI Taxonomy" id="28450"/>
    <lineage>
        <taxon>Bacteria</taxon>
        <taxon>Pseudomonadati</taxon>
        <taxon>Pseudomonadota</taxon>
        <taxon>Betaproteobacteria</taxon>
        <taxon>Burkholderiales</taxon>
        <taxon>Burkholderiaceae</taxon>
        <taxon>Burkholderia</taxon>
        <taxon>pseudomallei group</taxon>
    </lineage>
</organism>
<name>A0AAX0U8Q1_BURPE</name>
<dbReference type="AlphaFoldDB" id="A0AAX0U8Q1"/>
<reference evidence="1 2" key="1">
    <citation type="submission" date="2017-11" db="EMBL/GenBank/DDBJ databases">
        <title>Molecular characterization of Burkholderia pseudomallei and closely related isolates from Vietnam.</title>
        <authorList>
            <person name="Ustinov D.V."/>
            <person name="Antonov A.S."/>
            <person name="Avdusheva E.F."/>
            <person name="Shpak I.M."/>
            <person name="Zakharova I.B."/>
            <person name="Thi L.A."/>
            <person name="Teteryatnikova N."/>
            <person name="Lopasteyskaya Y.A."/>
            <person name="Kuzyutina J.A."/>
            <person name="Ngo T.N."/>
            <person name="Victorov D.V."/>
        </authorList>
    </citation>
    <scope>NUCLEOTIDE SEQUENCE [LARGE SCALE GENOMIC DNA]</scope>
    <source>
        <strain evidence="1 2">V1512</strain>
    </source>
</reference>
<sequence length="165" mass="18467">MAQPLAPIAARLAPDARMFDMRVALLAHDYARRAPRDVMGAQGLVIVGVGKSGERGFQMLYRFSDACTRLEALGTNVIFVYPKESARHVLDPISVSSAQIRQRPCLFLDDEGRFFQRPCPPRSLSLVHLSRDMKPLDTAKIVLHDHAWDGELLAFFARAQARVTH</sequence>
<proteinExistence type="predicted"/>
<evidence type="ECO:0000313" key="2">
    <source>
        <dbReference type="Proteomes" id="UP000231878"/>
    </source>
</evidence>
<accession>A0AAX0U8Q1</accession>
<protein>
    <submittedName>
        <fullName evidence="1">Uncharacterized protein</fullName>
    </submittedName>
</protein>